<proteinExistence type="predicted"/>
<organism evidence="2 3">
    <name type="scientific">Stylosanthes scabra</name>
    <dbReference type="NCBI Taxonomy" id="79078"/>
    <lineage>
        <taxon>Eukaryota</taxon>
        <taxon>Viridiplantae</taxon>
        <taxon>Streptophyta</taxon>
        <taxon>Embryophyta</taxon>
        <taxon>Tracheophyta</taxon>
        <taxon>Spermatophyta</taxon>
        <taxon>Magnoliopsida</taxon>
        <taxon>eudicotyledons</taxon>
        <taxon>Gunneridae</taxon>
        <taxon>Pentapetalae</taxon>
        <taxon>rosids</taxon>
        <taxon>fabids</taxon>
        <taxon>Fabales</taxon>
        <taxon>Fabaceae</taxon>
        <taxon>Papilionoideae</taxon>
        <taxon>50 kb inversion clade</taxon>
        <taxon>dalbergioids sensu lato</taxon>
        <taxon>Dalbergieae</taxon>
        <taxon>Pterocarpus clade</taxon>
        <taxon>Stylosanthes</taxon>
    </lineage>
</organism>
<evidence type="ECO:0000256" key="1">
    <source>
        <dbReference type="SAM" id="MobiDB-lite"/>
    </source>
</evidence>
<dbReference type="Gene3D" id="2.40.70.10">
    <property type="entry name" value="Acid Proteases"/>
    <property type="match status" value="1"/>
</dbReference>
<evidence type="ECO:0000313" key="2">
    <source>
        <dbReference type="EMBL" id="MED6176160.1"/>
    </source>
</evidence>
<dbReference type="EMBL" id="JASCZI010152458">
    <property type="protein sequence ID" value="MED6176160.1"/>
    <property type="molecule type" value="Genomic_DNA"/>
</dbReference>
<feature type="region of interest" description="Disordered" evidence="1">
    <location>
        <begin position="1"/>
        <end position="57"/>
    </location>
</feature>
<reference evidence="2 3" key="1">
    <citation type="journal article" date="2023" name="Plants (Basel)">
        <title>Bridging the Gap: Combining Genomics and Transcriptomics Approaches to Understand Stylosanthes scabra, an Orphan Legume from the Brazilian Caatinga.</title>
        <authorList>
            <person name="Ferreira-Neto J.R.C."/>
            <person name="da Silva M.D."/>
            <person name="Binneck E."/>
            <person name="de Melo N.F."/>
            <person name="da Silva R.H."/>
            <person name="de Melo A.L.T.M."/>
            <person name="Pandolfi V."/>
            <person name="Bustamante F.O."/>
            <person name="Brasileiro-Vidal A.C."/>
            <person name="Benko-Iseppon A.M."/>
        </authorList>
    </citation>
    <scope>NUCLEOTIDE SEQUENCE [LARGE SCALE GENOMIC DNA]</scope>
    <source>
        <tissue evidence="2">Leaves</tissue>
    </source>
</reference>
<evidence type="ECO:0000313" key="3">
    <source>
        <dbReference type="Proteomes" id="UP001341840"/>
    </source>
</evidence>
<keyword evidence="3" id="KW-1185">Reference proteome</keyword>
<dbReference type="InterPro" id="IPR021109">
    <property type="entry name" value="Peptidase_aspartic_dom_sf"/>
</dbReference>
<gene>
    <name evidence="2" type="ORF">PIB30_085413</name>
</gene>
<sequence>MQKMMNQQTQPQHKPPPAIPSPLPSQPLPNPKGGLNAINDKPEIEKEAVDTDNEESEQQLYELLINVTGSKDEDIGEILDFCEEFDSDYKEEESEEGELADGWGSEIETQNYQGEMLSINTISDKKGDEEELPTNCEDPGPCLVTCRIKDSRFQTTTDVFTTANCSIVSAAGIVEDVMVKIGRLVILTDFHVIKPPLGERRHPQVLLGRPFLKTSGFRLTYANDIFTFSSGKTIETFQITPPPKNKNCQDDERMRGKEAAQIGMIEALIRELLQKLKEEEGLGKKEKEKKSKEKCRVEQKNHKKGAERSQVDCLSVMEMLNEMEQILYHDKGADAHLVRNNSKWK</sequence>
<dbReference type="Proteomes" id="UP001341840">
    <property type="component" value="Unassembled WGS sequence"/>
</dbReference>
<name>A0ABU6VRA2_9FABA</name>
<feature type="region of interest" description="Disordered" evidence="1">
    <location>
        <begin position="283"/>
        <end position="308"/>
    </location>
</feature>
<comment type="caution">
    <text evidence="2">The sequence shown here is derived from an EMBL/GenBank/DDBJ whole genome shotgun (WGS) entry which is preliminary data.</text>
</comment>
<feature type="compositionally biased region" description="Basic and acidic residues" evidence="1">
    <location>
        <begin position="40"/>
        <end position="49"/>
    </location>
</feature>
<protein>
    <submittedName>
        <fullName evidence="2">Uncharacterized protein</fullName>
    </submittedName>
</protein>
<feature type="compositionally biased region" description="Polar residues" evidence="1">
    <location>
        <begin position="1"/>
        <end position="12"/>
    </location>
</feature>
<feature type="compositionally biased region" description="Pro residues" evidence="1">
    <location>
        <begin position="13"/>
        <end position="30"/>
    </location>
</feature>
<accession>A0ABU6VRA2</accession>